<gene>
    <name evidence="2" type="ORF">METZ01_LOCUS120365</name>
</gene>
<dbReference type="InterPro" id="IPR000994">
    <property type="entry name" value="Pept_M24"/>
</dbReference>
<dbReference type="SUPFAM" id="SSF55920">
    <property type="entry name" value="Creatinase/aminopeptidase"/>
    <property type="match status" value="1"/>
</dbReference>
<evidence type="ECO:0000259" key="1">
    <source>
        <dbReference type="Pfam" id="PF00557"/>
    </source>
</evidence>
<feature type="non-terminal residue" evidence="2">
    <location>
        <position position="1"/>
    </location>
</feature>
<feature type="domain" description="Peptidase M24" evidence="1">
    <location>
        <begin position="169"/>
        <end position="418"/>
    </location>
</feature>
<dbReference type="PANTHER" id="PTHR46112:SF8">
    <property type="entry name" value="CYTOPLASMIC PEPTIDASE PEPQ-RELATED"/>
    <property type="match status" value="1"/>
</dbReference>
<name>A0A381XSY3_9ZZZZ</name>
<dbReference type="Gene3D" id="3.90.230.10">
    <property type="entry name" value="Creatinase/methionine aminopeptidase superfamily"/>
    <property type="match status" value="1"/>
</dbReference>
<evidence type="ECO:0000313" key="2">
    <source>
        <dbReference type="EMBL" id="SVA67511.1"/>
    </source>
</evidence>
<dbReference type="AlphaFoldDB" id="A0A381XSY3"/>
<accession>A0A381XSY3</accession>
<reference evidence="2" key="1">
    <citation type="submission" date="2018-05" db="EMBL/GenBank/DDBJ databases">
        <authorList>
            <person name="Lanie J.A."/>
            <person name="Ng W.-L."/>
            <person name="Kazmierczak K.M."/>
            <person name="Andrzejewski T.M."/>
            <person name="Davidsen T.M."/>
            <person name="Wayne K.J."/>
            <person name="Tettelin H."/>
            <person name="Glass J.I."/>
            <person name="Rusch D."/>
            <person name="Podicherti R."/>
            <person name="Tsui H.-C.T."/>
            <person name="Winkler M.E."/>
        </authorList>
    </citation>
    <scope>NUCLEOTIDE SEQUENCE</scope>
</reference>
<sequence>HLMRKEKLDLILPGAMRDNNIDMWIHVTRQGDPDPMVQQFGNAWGYIVFTDRGGDRIERALFGSGGSRELFDIFGSREIRMAIAGYDYGDQDFSVYDELRNFVAQRDPSTIAVNTSDWLAIADGISHSQYVKLEKILGPEYSKRIVSAENVITDFRARRTQREIVAYANALEIHRQILERSLSNEVITAGETTLGEVGAWVREQFHQRGLLRGPDSGAGSPGILYSATASELGRFDDDDYVIQRGDFLTFDTGVRYLDYFSTDYKRNAYVLREGETVPPESIQHAFDRAIDAREIMRKEIKVGRTAGQTLAASVEAMEAAGYIYTPFTDIGADDYMLVQEALINTDKSGFSIDFHSQGNNSGSLVTVGPSVAPFRSDRDHLVIQENHMFSFEYMVHTNLPERPGYPVSINIEGNHIVTSRGVEYLYPPNERILLIH</sequence>
<dbReference type="InterPro" id="IPR050659">
    <property type="entry name" value="Peptidase_M24B"/>
</dbReference>
<dbReference type="PANTHER" id="PTHR46112">
    <property type="entry name" value="AMINOPEPTIDASE"/>
    <property type="match status" value="1"/>
</dbReference>
<dbReference type="Pfam" id="PF00557">
    <property type="entry name" value="Peptidase_M24"/>
    <property type="match status" value="1"/>
</dbReference>
<protein>
    <recommendedName>
        <fullName evidence="1">Peptidase M24 domain-containing protein</fullName>
    </recommendedName>
</protein>
<organism evidence="2">
    <name type="scientific">marine metagenome</name>
    <dbReference type="NCBI Taxonomy" id="408172"/>
    <lineage>
        <taxon>unclassified sequences</taxon>
        <taxon>metagenomes</taxon>
        <taxon>ecological metagenomes</taxon>
    </lineage>
</organism>
<dbReference type="EMBL" id="UINC01016165">
    <property type="protein sequence ID" value="SVA67511.1"/>
    <property type="molecule type" value="Genomic_DNA"/>
</dbReference>
<proteinExistence type="predicted"/>
<dbReference type="InterPro" id="IPR036005">
    <property type="entry name" value="Creatinase/aminopeptidase-like"/>
</dbReference>